<dbReference type="AlphaFoldDB" id="A0A0R3RCG0"/>
<name>A0A0R3RCG0_9BILA</name>
<dbReference type="WBParaSite" id="BTMF_0001773101-mRNA-1">
    <property type="protein sequence ID" value="BTMF_0001773101-mRNA-1"/>
    <property type="gene ID" value="BTMF_0001773101"/>
</dbReference>
<sequence length="42" mass="4829">MRIAIPYPKYIKIASIAPSISIHQILLFPILFDLRSVCLIIF</sequence>
<proteinExistence type="predicted"/>
<evidence type="ECO:0000313" key="1">
    <source>
        <dbReference type="WBParaSite" id="BTMF_0001773101-mRNA-1"/>
    </source>
</evidence>
<reference evidence="1" key="1">
    <citation type="submission" date="2017-02" db="UniProtKB">
        <authorList>
            <consortium name="WormBaseParasite"/>
        </authorList>
    </citation>
    <scope>IDENTIFICATION</scope>
</reference>
<accession>A0A0R3RCG0</accession>
<protein>
    <submittedName>
        <fullName evidence="1">Uncharacterized protein</fullName>
    </submittedName>
</protein>
<organism evidence="1">
    <name type="scientific">Brugia timori</name>
    <dbReference type="NCBI Taxonomy" id="42155"/>
    <lineage>
        <taxon>Eukaryota</taxon>
        <taxon>Metazoa</taxon>
        <taxon>Ecdysozoa</taxon>
        <taxon>Nematoda</taxon>
        <taxon>Chromadorea</taxon>
        <taxon>Rhabditida</taxon>
        <taxon>Spirurina</taxon>
        <taxon>Spiruromorpha</taxon>
        <taxon>Filarioidea</taxon>
        <taxon>Onchocercidae</taxon>
        <taxon>Brugia</taxon>
    </lineage>
</organism>